<dbReference type="KEGG" id="tsu:Tresu_2371"/>
<name>F2NXM8_TRES6</name>
<dbReference type="PROSITE" id="PS51462">
    <property type="entry name" value="NUDIX"/>
    <property type="match status" value="1"/>
</dbReference>
<sequence>MLSFLLNFQNNFSIKSMDDKKLIWHEKFRREVFKTPVFAVTERISVSPDGTEGVYIVNEAPDWVIVIPDDGENFLMVRQWRHGEKSLSIEFPGGVIDKGEVPLEAAKRELLEEIGATAKKMTCLGSMNPNPALFANHVHVFLAEDLEFSGKQNLDSDEYVNYMEISKSEVIKKMGSHEYCHALMASAAALYLARNF</sequence>
<dbReference type="InterPro" id="IPR000086">
    <property type="entry name" value="NUDIX_hydrolase_dom"/>
</dbReference>
<evidence type="ECO:0000256" key="4">
    <source>
        <dbReference type="ARBA" id="ARBA00016377"/>
    </source>
</evidence>
<dbReference type="CDD" id="cd03424">
    <property type="entry name" value="NUDIX_ADPRase_Nudt5_UGPPase_Nudt14"/>
    <property type="match status" value="1"/>
</dbReference>
<proteinExistence type="inferred from homology"/>
<dbReference type="EMBL" id="CP002631">
    <property type="protein sequence ID" value="AEB15234.1"/>
    <property type="molecule type" value="Genomic_DNA"/>
</dbReference>
<dbReference type="eggNOG" id="COG0494">
    <property type="taxonomic scope" value="Bacteria"/>
</dbReference>
<dbReference type="Gene3D" id="3.90.79.10">
    <property type="entry name" value="Nucleoside Triphosphate Pyrophosphohydrolase"/>
    <property type="match status" value="1"/>
</dbReference>
<comment type="catalytic activity">
    <reaction evidence="1">
        <text>GDP-alpha-D-mannose + H2O = alpha-D-mannose 1-phosphate + GMP + 2 H(+)</text>
        <dbReference type="Rhea" id="RHEA:27978"/>
        <dbReference type="ChEBI" id="CHEBI:15377"/>
        <dbReference type="ChEBI" id="CHEBI:15378"/>
        <dbReference type="ChEBI" id="CHEBI:57527"/>
        <dbReference type="ChEBI" id="CHEBI:58115"/>
        <dbReference type="ChEBI" id="CHEBI:58409"/>
    </reaction>
</comment>
<organism evidence="9 10">
    <name type="scientific">Treponema succinifaciens (strain ATCC 33096 / DSM 2489 / 6091)</name>
    <dbReference type="NCBI Taxonomy" id="869209"/>
    <lineage>
        <taxon>Bacteria</taxon>
        <taxon>Pseudomonadati</taxon>
        <taxon>Spirochaetota</taxon>
        <taxon>Spirochaetia</taxon>
        <taxon>Spirochaetales</taxon>
        <taxon>Treponemataceae</taxon>
        <taxon>Treponema</taxon>
    </lineage>
</organism>
<dbReference type="STRING" id="869209.Tresu_2371"/>
<comment type="cofactor">
    <cofactor evidence="2">
        <name>Mg(2+)</name>
        <dbReference type="ChEBI" id="CHEBI:18420"/>
    </cofactor>
</comment>
<comment type="similarity">
    <text evidence="3">Belongs to the Nudix hydrolase family. NudK subfamily.</text>
</comment>
<dbReference type="Proteomes" id="UP000006852">
    <property type="component" value="Chromosome"/>
</dbReference>
<evidence type="ECO:0000313" key="10">
    <source>
        <dbReference type="Proteomes" id="UP000006852"/>
    </source>
</evidence>
<dbReference type="PROSITE" id="PS00893">
    <property type="entry name" value="NUDIX_BOX"/>
    <property type="match status" value="1"/>
</dbReference>
<accession>F2NXM8</accession>
<reference evidence="10" key="2">
    <citation type="submission" date="2011-04" db="EMBL/GenBank/DDBJ databases">
        <title>The complete genome of chromosome of Treponema succinifaciens DSM 2489.</title>
        <authorList>
            <person name="Lucas S."/>
            <person name="Copeland A."/>
            <person name="Lapidus A."/>
            <person name="Bruce D."/>
            <person name="Goodwin L."/>
            <person name="Pitluck S."/>
            <person name="Peters L."/>
            <person name="Kyrpides N."/>
            <person name="Mavromatis K."/>
            <person name="Ivanova N."/>
            <person name="Ovchinnikova G."/>
            <person name="Teshima H."/>
            <person name="Detter J.C."/>
            <person name="Tapia R."/>
            <person name="Han C."/>
            <person name="Land M."/>
            <person name="Hauser L."/>
            <person name="Markowitz V."/>
            <person name="Cheng J.-F."/>
            <person name="Hugenholtz P."/>
            <person name="Woyke T."/>
            <person name="Wu D."/>
            <person name="Gronow S."/>
            <person name="Wellnitz S."/>
            <person name="Brambilla E."/>
            <person name="Klenk H.-P."/>
            <person name="Eisen J.A."/>
        </authorList>
    </citation>
    <scope>NUCLEOTIDE SEQUENCE [LARGE SCALE GENOMIC DNA]</scope>
    <source>
        <strain evidence="10">ATCC 33096 / DSM 2489 / 6091</strain>
    </source>
</reference>
<evidence type="ECO:0000256" key="6">
    <source>
        <dbReference type="ARBA" id="ARBA00032162"/>
    </source>
</evidence>
<dbReference type="HOGENOM" id="CLU_062658_8_2_12"/>
<dbReference type="SUPFAM" id="SSF55811">
    <property type="entry name" value="Nudix"/>
    <property type="match status" value="1"/>
</dbReference>
<dbReference type="InterPro" id="IPR015797">
    <property type="entry name" value="NUDIX_hydrolase-like_dom_sf"/>
</dbReference>
<keyword evidence="5 9" id="KW-0378">Hydrolase</keyword>
<keyword evidence="10" id="KW-1185">Reference proteome</keyword>
<evidence type="ECO:0000256" key="7">
    <source>
        <dbReference type="ARBA" id="ARBA00032272"/>
    </source>
</evidence>
<dbReference type="PANTHER" id="PTHR11839:SF18">
    <property type="entry name" value="NUDIX HYDROLASE DOMAIN-CONTAINING PROTEIN"/>
    <property type="match status" value="1"/>
</dbReference>
<dbReference type="Pfam" id="PF00293">
    <property type="entry name" value="NUDIX"/>
    <property type="match status" value="1"/>
</dbReference>
<protein>
    <recommendedName>
        <fullName evidence="4">GDP-mannose pyrophosphatase</fullName>
    </recommendedName>
    <alternativeName>
        <fullName evidence="6">GDP-mannose hydrolase</fullName>
    </alternativeName>
    <alternativeName>
        <fullName evidence="7">GDPMK</fullName>
    </alternativeName>
</protein>
<gene>
    <name evidence="9" type="ordered locus">Tresu_2371</name>
</gene>
<evidence type="ECO:0000256" key="2">
    <source>
        <dbReference type="ARBA" id="ARBA00001946"/>
    </source>
</evidence>
<dbReference type="PANTHER" id="PTHR11839">
    <property type="entry name" value="UDP/ADP-SUGAR PYROPHOSPHATASE"/>
    <property type="match status" value="1"/>
</dbReference>
<dbReference type="InterPro" id="IPR020084">
    <property type="entry name" value="NUDIX_hydrolase_CS"/>
</dbReference>
<feature type="domain" description="Nudix hydrolase" evidence="8">
    <location>
        <begin position="47"/>
        <end position="187"/>
    </location>
</feature>
<evidence type="ECO:0000256" key="5">
    <source>
        <dbReference type="ARBA" id="ARBA00022801"/>
    </source>
</evidence>
<dbReference type="GO" id="GO:0016787">
    <property type="term" value="F:hydrolase activity"/>
    <property type="evidence" value="ECO:0007669"/>
    <property type="project" value="UniProtKB-KW"/>
</dbReference>
<dbReference type="GO" id="GO:0006753">
    <property type="term" value="P:nucleoside phosphate metabolic process"/>
    <property type="evidence" value="ECO:0007669"/>
    <property type="project" value="TreeGrafter"/>
</dbReference>
<dbReference type="AlphaFoldDB" id="F2NXM8"/>
<dbReference type="GO" id="GO:0005829">
    <property type="term" value="C:cytosol"/>
    <property type="evidence" value="ECO:0007669"/>
    <property type="project" value="TreeGrafter"/>
</dbReference>
<evidence type="ECO:0000256" key="3">
    <source>
        <dbReference type="ARBA" id="ARBA00007275"/>
    </source>
</evidence>
<dbReference type="GO" id="GO:0019693">
    <property type="term" value="P:ribose phosphate metabolic process"/>
    <property type="evidence" value="ECO:0007669"/>
    <property type="project" value="TreeGrafter"/>
</dbReference>
<evidence type="ECO:0000259" key="8">
    <source>
        <dbReference type="PROSITE" id="PS51462"/>
    </source>
</evidence>
<evidence type="ECO:0000256" key="1">
    <source>
        <dbReference type="ARBA" id="ARBA00000847"/>
    </source>
</evidence>
<evidence type="ECO:0000313" key="9">
    <source>
        <dbReference type="EMBL" id="AEB15234.1"/>
    </source>
</evidence>
<reference evidence="9 10" key="1">
    <citation type="journal article" date="2011" name="Stand. Genomic Sci.">
        <title>Complete genome sequence of Treponema succinifaciens type strain (6091).</title>
        <authorList>
            <person name="Han C."/>
            <person name="Gronow S."/>
            <person name="Teshima H."/>
            <person name="Lapidus A."/>
            <person name="Nolan M."/>
            <person name="Lucas S."/>
            <person name="Hammon N."/>
            <person name="Deshpande S."/>
            <person name="Cheng J.F."/>
            <person name="Zeytun A."/>
            <person name="Tapia R."/>
            <person name="Goodwin L."/>
            <person name="Pitluck S."/>
            <person name="Liolios K."/>
            <person name="Pagani I."/>
            <person name="Ivanova N."/>
            <person name="Mavromatis K."/>
            <person name="Mikhailova N."/>
            <person name="Huntemann M."/>
            <person name="Pati A."/>
            <person name="Chen A."/>
            <person name="Palaniappan K."/>
            <person name="Land M."/>
            <person name="Hauser L."/>
            <person name="Brambilla E.M."/>
            <person name="Rohde M."/>
            <person name="Goker M."/>
            <person name="Woyke T."/>
            <person name="Bristow J."/>
            <person name="Eisen J.A."/>
            <person name="Markowitz V."/>
            <person name="Hugenholtz P."/>
            <person name="Kyrpides N.C."/>
            <person name="Klenk H.P."/>
            <person name="Detter J.C."/>
        </authorList>
    </citation>
    <scope>NUCLEOTIDE SEQUENCE [LARGE SCALE GENOMIC DNA]</scope>
    <source>
        <strain evidence="10">ATCC 33096 / DSM 2489 / 6091</strain>
    </source>
</reference>